<keyword evidence="2" id="KW-1185">Reference proteome</keyword>
<gene>
    <name evidence="1" type="ORF">MILVUS5_LOCUS24486</name>
</gene>
<evidence type="ECO:0000313" key="2">
    <source>
        <dbReference type="Proteomes" id="UP001177021"/>
    </source>
</evidence>
<sequence>MELYHPFSNIIIFIVSFLFLLVLLKIVKRWSYNNSMINLLPPGPWTLPLIGNIHQVISRSLPHHRFKILADKYGPLMHLKLGEVPYLIVTSPTMAKEIMKTHDLNFCDRPNLLLSTIFTYNATDIVFSTYGEHWRKLRKICVEQLLSVKRVESFRFIREEEVSDLVKSIFVSEGLIVNLTQKISSLTYGIVARTAFGKKSKHQQAFKSAIEQVLSLLGGICISDLYPSIKILPKMSRAKTKLEKLHRQLDMILQDIIDGHKSSHSEVCKDEEDLVDALIKIQQENDYSQSQNPLTDDNIKSIIQDMFAAGSETSSGVVLWAISEMIKNPKVMEAAQVEVRRVFDKKGYVDETELHQLIYLRNVIKETLRLHPSVPLLVPRESREKCQVNGYEIPAKTRIVVNVWAIGRDQRYWVEAESFKPSRFVNNPIDFKGTNFEYIPFGAGRRICPGIAFGLPNIELPLAQLLYHFDWKLPNKMKNEDLDMTESFGITLRRKNDLCLIPFTRRP</sequence>
<protein>
    <submittedName>
        <fullName evidence="1">Uncharacterized protein</fullName>
    </submittedName>
</protein>
<organism evidence="1 2">
    <name type="scientific">Trifolium pratense</name>
    <name type="common">Red clover</name>
    <dbReference type="NCBI Taxonomy" id="57577"/>
    <lineage>
        <taxon>Eukaryota</taxon>
        <taxon>Viridiplantae</taxon>
        <taxon>Streptophyta</taxon>
        <taxon>Embryophyta</taxon>
        <taxon>Tracheophyta</taxon>
        <taxon>Spermatophyta</taxon>
        <taxon>Magnoliopsida</taxon>
        <taxon>eudicotyledons</taxon>
        <taxon>Gunneridae</taxon>
        <taxon>Pentapetalae</taxon>
        <taxon>rosids</taxon>
        <taxon>fabids</taxon>
        <taxon>Fabales</taxon>
        <taxon>Fabaceae</taxon>
        <taxon>Papilionoideae</taxon>
        <taxon>50 kb inversion clade</taxon>
        <taxon>NPAAA clade</taxon>
        <taxon>Hologalegina</taxon>
        <taxon>IRL clade</taxon>
        <taxon>Trifolieae</taxon>
        <taxon>Trifolium</taxon>
    </lineage>
</organism>
<name>A0ACB0KNP6_TRIPR</name>
<accession>A0ACB0KNP6</accession>
<proteinExistence type="predicted"/>
<comment type="caution">
    <text evidence="1">The sequence shown here is derived from an EMBL/GenBank/DDBJ whole genome shotgun (WGS) entry which is preliminary data.</text>
</comment>
<dbReference type="EMBL" id="CASHSV030000311">
    <property type="protein sequence ID" value="CAJ2658032.1"/>
    <property type="molecule type" value="Genomic_DNA"/>
</dbReference>
<evidence type="ECO:0000313" key="1">
    <source>
        <dbReference type="EMBL" id="CAJ2658032.1"/>
    </source>
</evidence>
<reference evidence="1" key="1">
    <citation type="submission" date="2023-10" db="EMBL/GenBank/DDBJ databases">
        <authorList>
            <person name="Rodriguez Cubillos JULIANA M."/>
            <person name="De Vega J."/>
        </authorList>
    </citation>
    <scope>NUCLEOTIDE SEQUENCE</scope>
</reference>
<dbReference type="Proteomes" id="UP001177021">
    <property type="component" value="Unassembled WGS sequence"/>
</dbReference>